<feature type="compositionally biased region" description="Low complexity" evidence="3">
    <location>
        <begin position="30"/>
        <end position="42"/>
    </location>
</feature>
<dbReference type="eggNOG" id="ENOG502QTW1">
    <property type="taxonomic scope" value="Eukaryota"/>
</dbReference>
<feature type="compositionally biased region" description="Acidic residues" evidence="3">
    <location>
        <begin position="517"/>
        <end position="536"/>
    </location>
</feature>
<dbReference type="RefSeq" id="XP_009223401.1">
    <property type="nucleotide sequence ID" value="XM_009225137.1"/>
</dbReference>
<feature type="region of interest" description="Disordered" evidence="3">
    <location>
        <begin position="55"/>
        <end position="77"/>
    </location>
</feature>
<dbReference type="InterPro" id="IPR051164">
    <property type="entry name" value="NmrA-like_oxidored"/>
</dbReference>
<gene>
    <name evidence="6" type="primary">20347771</name>
    <name evidence="5" type="ORF">GGTG_07313</name>
</gene>
<name>J3P1B6_GAET3</name>
<feature type="domain" description="NmrA-like" evidence="4">
    <location>
        <begin position="119"/>
        <end position="445"/>
    </location>
</feature>
<dbReference type="GeneID" id="20347771"/>
<reference evidence="5" key="3">
    <citation type="submission" date="2010-09" db="EMBL/GenBank/DDBJ databases">
        <title>Annotation of Gaeumannomyces graminis var. tritici R3-111a-1.</title>
        <authorList>
            <consortium name="The Broad Institute Genome Sequencing Platform"/>
            <person name="Ma L.-J."/>
            <person name="Dead R."/>
            <person name="Young S.K."/>
            <person name="Zeng Q."/>
            <person name="Gargeya S."/>
            <person name="Fitzgerald M."/>
            <person name="Haas B."/>
            <person name="Abouelleil A."/>
            <person name="Alvarado L."/>
            <person name="Arachchi H.M."/>
            <person name="Berlin A."/>
            <person name="Brown A."/>
            <person name="Chapman S.B."/>
            <person name="Chen Z."/>
            <person name="Dunbar C."/>
            <person name="Freedman E."/>
            <person name="Gearin G."/>
            <person name="Gellesch M."/>
            <person name="Goldberg J."/>
            <person name="Griggs A."/>
            <person name="Gujja S."/>
            <person name="Heiman D."/>
            <person name="Howarth C."/>
            <person name="Larson L."/>
            <person name="Lui A."/>
            <person name="MacDonald P.J.P."/>
            <person name="Mehta T."/>
            <person name="Montmayeur A."/>
            <person name="Murphy C."/>
            <person name="Neiman D."/>
            <person name="Pearson M."/>
            <person name="Priest M."/>
            <person name="Roberts A."/>
            <person name="Saif S."/>
            <person name="Shea T."/>
            <person name="Shenoy N."/>
            <person name="Sisk P."/>
            <person name="Stolte C."/>
            <person name="Sykes S."/>
            <person name="Yandava C."/>
            <person name="Wortman J."/>
            <person name="Nusbaum C."/>
            <person name="Birren B."/>
        </authorList>
    </citation>
    <scope>NUCLEOTIDE SEQUENCE</scope>
    <source>
        <strain evidence="5">R3-111a-1</strain>
    </source>
</reference>
<dbReference type="SUPFAM" id="SSF51735">
    <property type="entry name" value="NAD(P)-binding Rossmann-fold domains"/>
    <property type="match status" value="1"/>
</dbReference>
<evidence type="ECO:0000256" key="1">
    <source>
        <dbReference type="ARBA" id="ARBA00006328"/>
    </source>
</evidence>
<dbReference type="InterPro" id="IPR036291">
    <property type="entry name" value="NAD(P)-bd_dom_sf"/>
</dbReference>
<protein>
    <submittedName>
        <fullName evidence="5">Nitrogen metabolic regulation protein</fullName>
    </submittedName>
</protein>
<dbReference type="Gene3D" id="3.90.25.10">
    <property type="entry name" value="UDP-galactose 4-epimerase, domain 1"/>
    <property type="match status" value="1"/>
</dbReference>
<reference evidence="7" key="1">
    <citation type="submission" date="2010-07" db="EMBL/GenBank/DDBJ databases">
        <title>The genome sequence of Gaeumannomyces graminis var. tritici strain R3-111a-1.</title>
        <authorList>
            <consortium name="The Broad Institute Genome Sequencing Platform"/>
            <person name="Ma L.-J."/>
            <person name="Dead R."/>
            <person name="Young S."/>
            <person name="Zeng Q."/>
            <person name="Koehrsen M."/>
            <person name="Alvarado L."/>
            <person name="Berlin A."/>
            <person name="Chapman S.B."/>
            <person name="Chen Z."/>
            <person name="Freedman E."/>
            <person name="Gellesch M."/>
            <person name="Goldberg J."/>
            <person name="Griggs A."/>
            <person name="Gujja S."/>
            <person name="Heilman E.R."/>
            <person name="Heiman D."/>
            <person name="Hepburn T."/>
            <person name="Howarth C."/>
            <person name="Jen D."/>
            <person name="Larson L."/>
            <person name="Mehta T."/>
            <person name="Neiman D."/>
            <person name="Pearson M."/>
            <person name="Roberts A."/>
            <person name="Saif S."/>
            <person name="Shea T."/>
            <person name="Shenoy N."/>
            <person name="Sisk P."/>
            <person name="Stolte C."/>
            <person name="Sykes S."/>
            <person name="Walk T."/>
            <person name="White J."/>
            <person name="Yandava C."/>
            <person name="Haas B."/>
            <person name="Nusbaum C."/>
            <person name="Birren B."/>
        </authorList>
    </citation>
    <scope>NUCLEOTIDE SEQUENCE [LARGE SCALE GENOMIC DNA]</scope>
    <source>
        <strain evidence="7">R3-111a-1</strain>
    </source>
</reference>
<keyword evidence="2" id="KW-0521">NADP</keyword>
<comment type="similarity">
    <text evidence="1">Belongs to the NmrA-type oxidoreductase family.</text>
</comment>
<feature type="compositionally biased region" description="Basic and acidic residues" evidence="3">
    <location>
        <begin position="500"/>
        <end position="511"/>
    </location>
</feature>
<evidence type="ECO:0000256" key="3">
    <source>
        <dbReference type="SAM" id="MobiDB-lite"/>
    </source>
</evidence>
<evidence type="ECO:0000313" key="7">
    <source>
        <dbReference type="Proteomes" id="UP000006039"/>
    </source>
</evidence>
<accession>J3P1B6</accession>
<sequence>MPGEILADLAIRPVVSNTGPRPVKAIHSGTASAAPTTTTTSPRSLSVAINSGAYTHQSHPANTHCQQQQQQPPLGAEVEQHLRCHKHKLSSYSDGSPLSQSRNNSLTFRPAKRQMATPDQTIAVINASGRQTASLIRYCTAVGFKVRAQLRNTDGVIATEVCTNPNVEVLVGELYTRGPSASKSDVSAEGPLSGIGVNRALVSELFRGCQLAFINTTFYGDEVAIGKAVADEAKRAGIQHYVYSSMPDHAAYDPAWPSLPLYSSKHKVEEYVRSIGLEATFVYAGIYNNNFTSLPYPLFCMELQPDDGSFAWQAPFHPDAKLPWVDCEHDFGTAILSIFKEGPRRWGGGRRVPIAFEMLTPREACRRFAKGVGRPVRYVRGPIEVKVKIPEGYRVQLDMVERLYSLGADDPARQPPYFGDREMEAACPGAALELWGGPRLLEEYAREEFIIEEQANGLKWMLDDGHRNSGAPHSNHHNSHHHNGDPGVHHGNGNGHSNGHSHDRGEEDGGREVTQASDDDDDDRDDDDDDDDDDDGLVMTGPKRLEEKWLA</sequence>
<dbReference type="AlphaFoldDB" id="J3P1B6"/>
<feature type="region of interest" description="Disordered" evidence="3">
    <location>
        <begin position="462"/>
        <end position="551"/>
    </location>
</feature>
<dbReference type="PANTHER" id="PTHR42748:SF5">
    <property type="entry name" value="NITROGEN METABOLITE REPRESSION PROTEIN NMRA"/>
    <property type="match status" value="1"/>
</dbReference>
<organism evidence="5">
    <name type="scientific">Gaeumannomyces tritici (strain R3-111a-1)</name>
    <name type="common">Wheat and barley take-all root rot fungus</name>
    <name type="synonym">Gaeumannomyces graminis var. tritici</name>
    <dbReference type="NCBI Taxonomy" id="644352"/>
    <lineage>
        <taxon>Eukaryota</taxon>
        <taxon>Fungi</taxon>
        <taxon>Dikarya</taxon>
        <taxon>Ascomycota</taxon>
        <taxon>Pezizomycotina</taxon>
        <taxon>Sordariomycetes</taxon>
        <taxon>Sordariomycetidae</taxon>
        <taxon>Magnaporthales</taxon>
        <taxon>Magnaporthaceae</taxon>
        <taxon>Gaeumannomyces</taxon>
    </lineage>
</organism>
<dbReference type="EnsemblFungi" id="EJT77401">
    <property type="protein sequence ID" value="EJT77401"/>
    <property type="gene ID" value="GGTG_07313"/>
</dbReference>
<reference evidence="5" key="2">
    <citation type="submission" date="2010-07" db="EMBL/GenBank/DDBJ databases">
        <authorList>
            <consortium name="The Broad Institute Genome Sequencing Platform"/>
            <consortium name="Broad Institute Genome Sequencing Center for Infectious Disease"/>
            <person name="Ma L.-J."/>
            <person name="Dead R."/>
            <person name="Young S."/>
            <person name="Zeng Q."/>
            <person name="Koehrsen M."/>
            <person name="Alvarado L."/>
            <person name="Berlin A."/>
            <person name="Chapman S.B."/>
            <person name="Chen Z."/>
            <person name="Freedman E."/>
            <person name="Gellesch M."/>
            <person name="Goldberg J."/>
            <person name="Griggs A."/>
            <person name="Gujja S."/>
            <person name="Heilman E.R."/>
            <person name="Heiman D."/>
            <person name="Hepburn T."/>
            <person name="Howarth C."/>
            <person name="Jen D."/>
            <person name="Larson L."/>
            <person name="Mehta T."/>
            <person name="Neiman D."/>
            <person name="Pearson M."/>
            <person name="Roberts A."/>
            <person name="Saif S."/>
            <person name="Shea T."/>
            <person name="Shenoy N."/>
            <person name="Sisk P."/>
            <person name="Stolte C."/>
            <person name="Sykes S."/>
            <person name="Walk T."/>
            <person name="White J."/>
            <person name="Yandava C."/>
            <person name="Haas B."/>
            <person name="Nusbaum C."/>
            <person name="Birren B."/>
        </authorList>
    </citation>
    <scope>NUCLEOTIDE SEQUENCE</scope>
    <source>
        <strain evidence="5">R3-111a-1</strain>
    </source>
</reference>
<keyword evidence="7" id="KW-1185">Reference proteome</keyword>
<dbReference type="GO" id="GO:0005634">
    <property type="term" value="C:nucleus"/>
    <property type="evidence" value="ECO:0007669"/>
    <property type="project" value="TreeGrafter"/>
</dbReference>
<dbReference type="Proteomes" id="UP000006039">
    <property type="component" value="Unassembled WGS sequence"/>
</dbReference>
<feature type="compositionally biased region" description="Polar residues" evidence="3">
    <location>
        <begin position="55"/>
        <end position="65"/>
    </location>
</feature>
<dbReference type="Pfam" id="PF05368">
    <property type="entry name" value="NmrA"/>
    <property type="match status" value="1"/>
</dbReference>
<evidence type="ECO:0000256" key="2">
    <source>
        <dbReference type="ARBA" id="ARBA00022857"/>
    </source>
</evidence>
<feature type="region of interest" description="Disordered" evidence="3">
    <location>
        <begin position="16"/>
        <end position="43"/>
    </location>
</feature>
<dbReference type="InterPro" id="IPR008030">
    <property type="entry name" value="NmrA-like"/>
</dbReference>
<reference evidence="6" key="4">
    <citation type="journal article" date="2015" name="G3 (Bethesda)">
        <title>Genome sequences of three phytopathogenic species of the Magnaporthaceae family of fungi.</title>
        <authorList>
            <person name="Okagaki L.H."/>
            <person name="Nunes C.C."/>
            <person name="Sailsbery J."/>
            <person name="Clay B."/>
            <person name="Brown D."/>
            <person name="John T."/>
            <person name="Oh Y."/>
            <person name="Young N."/>
            <person name="Fitzgerald M."/>
            <person name="Haas B.J."/>
            <person name="Zeng Q."/>
            <person name="Young S."/>
            <person name="Adiconis X."/>
            <person name="Fan L."/>
            <person name="Levin J.Z."/>
            <person name="Mitchell T.K."/>
            <person name="Okubara P.A."/>
            <person name="Farman M.L."/>
            <person name="Kohn L.M."/>
            <person name="Birren B."/>
            <person name="Ma L.-J."/>
            <person name="Dean R.A."/>
        </authorList>
    </citation>
    <scope>NUCLEOTIDE SEQUENCE</scope>
    <source>
        <strain evidence="6">R3-111a-1</strain>
    </source>
</reference>
<dbReference type="OrthoDB" id="5356836at2759"/>
<evidence type="ECO:0000313" key="6">
    <source>
        <dbReference type="EnsemblFungi" id="EJT77401"/>
    </source>
</evidence>
<evidence type="ECO:0000313" key="5">
    <source>
        <dbReference type="EMBL" id="EJT77401.1"/>
    </source>
</evidence>
<dbReference type="PANTHER" id="PTHR42748">
    <property type="entry name" value="NITROGEN METABOLITE REPRESSION PROTEIN NMRA FAMILY MEMBER"/>
    <property type="match status" value="1"/>
</dbReference>
<evidence type="ECO:0000259" key="4">
    <source>
        <dbReference type="Pfam" id="PF05368"/>
    </source>
</evidence>
<dbReference type="STRING" id="644352.J3P1B6"/>
<dbReference type="HOGENOM" id="CLU_027360_0_0_1"/>
<reference evidence="6" key="5">
    <citation type="submission" date="2018-04" db="UniProtKB">
        <authorList>
            <consortium name="EnsemblFungi"/>
        </authorList>
    </citation>
    <scope>IDENTIFICATION</scope>
    <source>
        <strain evidence="6">R3-111a-1</strain>
    </source>
</reference>
<dbReference type="Gene3D" id="3.40.50.720">
    <property type="entry name" value="NAD(P)-binding Rossmann-like Domain"/>
    <property type="match status" value="1"/>
</dbReference>
<dbReference type="EMBL" id="GL385397">
    <property type="protein sequence ID" value="EJT77401.1"/>
    <property type="molecule type" value="Genomic_DNA"/>
</dbReference>
<dbReference type="VEuPathDB" id="FungiDB:GGTG_07313"/>
<proteinExistence type="inferred from homology"/>